<accession>A0A2G0CCM3</accession>
<dbReference type="PANTHER" id="PTHR11941">
    <property type="entry name" value="ENOYL-COA HYDRATASE-RELATED"/>
    <property type="match status" value="1"/>
</dbReference>
<dbReference type="InterPro" id="IPR001753">
    <property type="entry name" value="Enoyl-CoA_hydra/iso"/>
</dbReference>
<dbReference type="PANTHER" id="PTHR11941:SF45">
    <property type="entry name" value="ENOYL-COA DELTA ISOMERASE 1, MITOCHONDRIAL"/>
    <property type="match status" value="1"/>
</dbReference>
<proteinExistence type="predicted"/>
<protein>
    <recommendedName>
        <fullName evidence="3">Enoyl-CoA hydratase</fullName>
    </recommendedName>
</protein>
<gene>
    <name evidence="1" type="ORF">CGL56_14975</name>
</gene>
<dbReference type="GO" id="GO:0006635">
    <property type="term" value="P:fatty acid beta-oxidation"/>
    <property type="evidence" value="ECO:0007669"/>
    <property type="project" value="TreeGrafter"/>
</dbReference>
<reference evidence="1 2" key="1">
    <citation type="submission" date="2017-10" db="EMBL/GenBank/DDBJ databases">
        <title>The draft genome sequence of Lewinella marina KCTC 32374.</title>
        <authorList>
            <person name="Wang K."/>
        </authorList>
    </citation>
    <scope>NUCLEOTIDE SEQUENCE [LARGE SCALE GENOMIC DNA]</scope>
    <source>
        <strain evidence="1 2">MKG-38</strain>
    </source>
</reference>
<dbReference type="Pfam" id="PF00378">
    <property type="entry name" value="ECH_1"/>
    <property type="match status" value="1"/>
</dbReference>
<comment type="caution">
    <text evidence="1">The sequence shown here is derived from an EMBL/GenBank/DDBJ whole genome shotgun (WGS) entry which is preliminary data.</text>
</comment>
<evidence type="ECO:0008006" key="3">
    <source>
        <dbReference type="Google" id="ProtNLM"/>
    </source>
</evidence>
<dbReference type="InterPro" id="IPR029045">
    <property type="entry name" value="ClpP/crotonase-like_dom_sf"/>
</dbReference>
<dbReference type="GO" id="GO:0003824">
    <property type="term" value="F:catalytic activity"/>
    <property type="evidence" value="ECO:0007669"/>
    <property type="project" value="UniProtKB-ARBA"/>
</dbReference>
<keyword evidence="2" id="KW-1185">Reference proteome</keyword>
<dbReference type="OrthoDB" id="9807606at2"/>
<name>A0A2G0CCM3_9BACT</name>
<sequence>MPGHADSAGLALNYPTFTITAPPVPEYTTLTVSLDNRLATVTLDHGKVNAIDTSMSRDLHRVFQELAKDDAVGGVILAGKPHCFCAGLNVMALATSDRAGLREFFQTYLTALQTMVRFEKPLVAALTGFAPAGGTILALTADHRIMAQGEKHTVGMNEFNMSLQIPRMMADIYAYYRGEAAAWSDVQSARMYNSEAAVKVGLVHASEPVDQVIPRAVEHCRTLMRVHPPVFRRTKRYLRRGLLAAVDQEVEAMVDVIAEDFDDPRFKQMMELFVQSLR</sequence>
<dbReference type="AlphaFoldDB" id="A0A2G0CCM3"/>
<dbReference type="SUPFAM" id="SSF52096">
    <property type="entry name" value="ClpP/crotonase"/>
    <property type="match status" value="1"/>
</dbReference>
<dbReference type="Gene3D" id="3.90.226.10">
    <property type="entry name" value="2-enoyl-CoA Hydratase, Chain A, domain 1"/>
    <property type="match status" value="1"/>
</dbReference>
<evidence type="ECO:0000313" key="1">
    <source>
        <dbReference type="EMBL" id="PHK97726.1"/>
    </source>
</evidence>
<dbReference type="EMBL" id="PDLO01000007">
    <property type="protein sequence ID" value="PHK97726.1"/>
    <property type="molecule type" value="Genomic_DNA"/>
</dbReference>
<evidence type="ECO:0000313" key="2">
    <source>
        <dbReference type="Proteomes" id="UP000226437"/>
    </source>
</evidence>
<organism evidence="1 2">
    <name type="scientific">Neolewinella marina</name>
    <dbReference type="NCBI Taxonomy" id="438751"/>
    <lineage>
        <taxon>Bacteria</taxon>
        <taxon>Pseudomonadati</taxon>
        <taxon>Bacteroidota</taxon>
        <taxon>Saprospiria</taxon>
        <taxon>Saprospirales</taxon>
        <taxon>Lewinellaceae</taxon>
        <taxon>Neolewinella</taxon>
    </lineage>
</organism>
<dbReference type="Proteomes" id="UP000226437">
    <property type="component" value="Unassembled WGS sequence"/>
</dbReference>
<dbReference type="CDD" id="cd06558">
    <property type="entry name" value="crotonase-like"/>
    <property type="match status" value="1"/>
</dbReference>